<gene>
    <name evidence="4" type="ORF">METZ01_LOCUS238612</name>
</gene>
<name>A0A382HEL5_9ZZZZ</name>
<sequence>MAHVAVLRSPHAHAKIKSINTDAAKAIDGVIDVFIGQDLIDGGVGKMPVIWQVPDNKIPDRWPLVPDKVRHVGDSVAAVVAEDPYVAADALELIEVDYEVLEATIGAKATTEDGKPLVHDEIENNISFKWGLGDREACD</sequence>
<dbReference type="Gene3D" id="3.90.1170.50">
    <property type="entry name" value="Aldehyde oxidase/xanthine dehydrogenase, a/b hammerhead"/>
    <property type="match status" value="1"/>
</dbReference>
<feature type="domain" description="Aldehyde oxidase/xanthine dehydrogenase a/b hammerhead" evidence="3">
    <location>
        <begin position="1"/>
        <end position="102"/>
    </location>
</feature>
<dbReference type="GO" id="GO:0016491">
    <property type="term" value="F:oxidoreductase activity"/>
    <property type="evidence" value="ECO:0007669"/>
    <property type="project" value="UniProtKB-KW"/>
</dbReference>
<feature type="non-terminal residue" evidence="4">
    <location>
        <position position="139"/>
    </location>
</feature>
<proteinExistence type="predicted"/>
<dbReference type="InterPro" id="IPR000674">
    <property type="entry name" value="Ald_Oxase/Xan_DH_a/b"/>
</dbReference>
<dbReference type="SUPFAM" id="SSF54665">
    <property type="entry name" value="CO dehydrogenase molybdoprotein N-domain-like"/>
    <property type="match status" value="1"/>
</dbReference>
<evidence type="ECO:0000259" key="3">
    <source>
        <dbReference type="SMART" id="SM01008"/>
    </source>
</evidence>
<evidence type="ECO:0000256" key="1">
    <source>
        <dbReference type="ARBA" id="ARBA00022505"/>
    </source>
</evidence>
<protein>
    <recommendedName>
        <fullName evidence="3">Aldehyde oxidase/xanthine dehydrogenase a/b hammerhead domain-containing protein</fullName>
    </recommendedName>
</protein>
<dbReference type="SMART" id="SM01008">
    <property type="entry name" value="Ald_Xan_dh_C"/>
    <property type="match status" value="1"/>
</dbReference>
<dbReference type="EMBL" id="UINC01060833">
    <property type="protein sequence ID" value="SVB85758.1"/>
    <property type="molecule type" value="Genomic_DNA"/>
</dbReference>
<dbReference type="Gene3D" id="3.30.365.10">
    <property type="entry name" value="Aldehyde oxidase/xanthine dehydrogenase, molybdopterin binding domain"/>
    <property type="match status" value="1"/>
</dbReference>
<dbReference type="InterPro" id="IPR016208">
    <property type="entry name" value="Ald_Oxase/xanthine_DH-like"/>
</dbReference>
<keyword evidence="1" id="KW-0500">Molybdenum</keyword>
<dbReference type="Pfam" id="PF01315">
    <property type="entry name" value="Ald_Xan_dh_C"/>
    <property type="match status" value="1"/>
</dbReference>
<evidence type="ECO:0000313" key="4">
    <source>
        <dbReference type="EMBL" id="SVB85758.1"/>
    </source>
</evidence>
<keyword evidence="2" id="KW-0560">Oxidoreductase</keyword>
<dbReference type="GO" id="GO:0005506">
    <property type="term" value="F:iron ion binding"/>
    <property type="evidence" value="ECO:0007669"/>
    <property type="project" value="InterPro"/>
</dbReference>
<dbReference type="InterPro" id="IPR036856">
    <property type="entry name" value="Ald_Oxase/Xan_DH_a/b_sf"/>
</dbReference>
<dbReference type="AlphaFoldDB" id="A0A382HEL5"/>
<organism evidence="4">
    <name type="scientific">marine metagenome</name>
    <dbReference type="NCBI Taxonomy" id="408172"/>
    <lineage>
        <taxon>unclassified sequences</taxon>
        <taxon>metagenomes</taxon>
        <taxon>ecological metagenomes</taxon>
    </lineage>
</organism>
<evidence type="ECO:0000256" key="2">
    <source>
        <dbReference type="ARBA" id="ARBA00023002"/>
    </source>
</evidence>
<dbReference type="PANTHER" id="PTHR11908">
    <property type="entry name" value="XANTHINE DEHYDROGENASE"/>
    <property type="match status" value="1"/>
</dbReference>
<reference evidence="4" key="1">
    <citation type="submission" date="2018-05" db="EMBL/GenBank/DDBJ databases">
        <authorList>
            <person name="Lanie J.A."/>
            <person name="Ng W.-L."/>
            <person name="Kazmierczak K.M."/>
            <person name="Andrzejewski T.M."/>
            <person name="Davidsen T.M."/>
            <person name="Wayne K.J."/>
            <person name="Tettelin H."/>
            <person name="Glass J.I."/>
            <person name="Rusch D."/>
            <person name="Podicherti R."/>
            <person name="Tsui H.-C.T."/>
            <person name="Winkler M.E."/>
        </authorList>
    </citation>
    <scope>NUCLEOTIDE SEQUENCE</scope>
</reference>
<accession>A0A382HEL5</accession>
<dbReference type="PANTHER" id="PTHR11908:SF132">
    <property type="entry name" value="ALDEHYDE OXIDASE 1-RELATED"/>
    <property type="match status" value="1"/>
</dbReference>